<accession>A0A2G3ACE7</accession>
<name>A0A2G3ACE7_CAPAN</name>
<evidence type="ECO:0000313" key="2">
    <source>
        <dbReference type="EMBL" id="PHT91932.1"/>
    </source>
</evidence>
<dbReference type="PANTHER" id="PTHR31672">
    <property type="entry name" value="BNACNNG10540D PROTEIN"/>
    <property type="match status" value="1"/>
</dbReference>
<dbReference type="Pfam" id="PF00646">
    <property type="entry name" value="F-box"/>
    <property type="match status" value="1"/>
</dbReference>
<dbReference type="Gramene" id="PHT91932">
    <property type="protein sequence ID" value="PHT91932"/>
    <property type="gene ID" value="T459_07045"/>
</dbReference>
<dbReference type="SUPFAM" id="SSF81383">
    <property type="entry name" value="F-box domain"/>
    <property type="match status" value="1"/>
</dbReference>
<sequence>MAKRRESTSSNPTIFSYDITIEIFSRLPVKSLMRFKCLSKFHNSLVSGSYLEDMLQRNSIISRLGKIKFFLSKNDDCYSIDLEVKKGEKVFTCYLDFDYDYLSYANGLFSLWEGSLERVRIFNPRTREVKLLPDILFAT</sequence>
<reference evidence="2 3" key="2">
    <citation type="journal article" date="2017" name="Genome Biol.">
        <title>New reference genome sequences of hot pepper reveal the massive evolution of plant disease-resistance genes by retroduplication.</title>
        <authorList>
            <person name="Kim S."/>
            <person name="Park J."/>
            <person name="Yeom S.I."/>
            <person name="Kim Y.M."/>
            <person name="Seo E."/>
            <person name="Kim K.T."/>
            <person name="Kim M.S."/>
            <person name="Lee J.M."/>
            <person name="Cheong K."/>
            <person name="Shin H.S."/>
            <person name="Kim S.B."/>
            <person name="Han K."/>
            <person name="Lee J."/>
            <person name="Park M."/>
            <person name="Lee H.A."/>
            <person name="Lee H.Y."/>
            <person name="Lee Y."/>
            <person name="Oh S."/>
            <person name="Lee J.H."/>
            <person name="Choi E."/>
            <person name="Choi E."/>
            <person name="Lee S.E."/>
            <person name="Jeon J."/>
            <person name="Kim H."/>
            <person name="Choi G."/>
            <person name="Song H."/>
            <person name="Lee J."/>
            <person name="Lee S.C."/>
            <person name="Kwon J.K."/>
            <person name="Lee H.Y."/>
            <person name="Koo N."/>
            <person name="Hong Y."/>
            <person name="Kim R.W."/>
            <person name="Kang W.H."/>
            <person name="Huh J.H."/>
            <person name="Kang B.C."/>
            <person name="Yang T.J."/>
            <person name="Lee Y.H."/>
            <person name="Bennetzen J.L."/>
            <person name="Choi D."/>
        </authorList>
    </citation>
    <scope>NUCLEOTIDE SEQUENCE [LARGE SCALE GENOMIC DNA]</scope>
    <source>
        <strain evidence="3">cv. CM334</strain>
    </source>
</reference>
<dbReference type="EMBL" id="AYRZ02000002">
    <property type="protein sequence ID" value="PHT91932.1"/>
    <property type="molecule type" value="Genomic_DNA"/>
</dbReference>
<dbReference type="OMA" id="EIMYEIF"/>
<dbReference type="InterPro" id="IPR036047">
    <property type="entry name" value="F-box-like_dom_sf"/>
</dbReference>
<keyword evidence="3" id="KW-1185">Reference proteome</keyword>
<reference evidence="2 3" key="1">
    <citation type="journal article" date="2014" name="Nat. Genet.">
        <title>Genome sequence of the hot pepper provides insights into the evolution of pungency in Capsicum species.</title>
        <authorList>
            <person name="Kim S."/>
            <person name="Park M."/>
            <person name="Yeom S.I."/>
            <person name="Kim Y.M."/>
            <person name="Lee J.M."/>
            <person name="Lee H.A."/>
            <person name="Seo E."/>
            <person name="Choi J."/>
            <person name="Cheong K."/>
            <person name="Kim K.T."/>
            <person name="Jung K."/>
            <person name="Lee G.W."/>
            <person name="Oh S.K."/>
            <person name="Bae C."/>
            <person name="Kim S.B."/>
            <person name="Lee H.Y."/>
            <person name="Kim S.Y."/>
            <person name="Kim M.S."/>
            <person name="Kang B.C."/>
            <person name="Jo Y.D."/>
            <person name="Yang H.B."/>
            <person name="Jeong H.J."/>
            <person name="Kang W.H."/>
            <person name="Kwon J.K."/>
            <person name="Shin C."/>
            <person name="Lim J.Y."/>
            <person name="Park J.H."/>
            <person name="Huh J.H."/>
            <person name="Kim J.S."/>
            <person name="Kim B.D."/>
            <person name="Cohen O."/>
            <person name="Paran I."/>
            <person name="Suh M.C."/>
            <person name="Lee S.B."/>
            <person name="Kim Y.K."/>
            <person name="Shin Y."/>
            <person name="Noh S.J."/>
            <person name="Park J."/>
            <person name="Seo Y.S."/>
            <person name="Kwon S.Y."/>
            <person name="Kim H.A."/>
            <person name="Park J.M."/>
            <person name="Kim H.J."/>
            <person name="Choi S.B."/>
            <person name="Bosland P.W."/>
            <person name="Reeves G."/>
            <person name="Jo S.H."/>
            <person name="Lee B.W."/>
            <person name="Cho H.T."/>
            <person name="Choi H.S."/>
            <person name="Lee M.S."/>
            <person name="Yu Y."/>
            <person name="Do Choi Y."/>
            <person name="Park B.S."/>
            <person name="van Deynze A."/>
            <person name="Ashrafi H."/>
            <person name="Hill T."/>
            <person name="Kim W.T."/>
            <person name="Pai H.S."/>
            <person name="Ahn H.K."/>
            <person name="Yeam I."/>
            <person name="Giovannoni J.J."/>
            <person name="Rose J.K."/>
            <person name="Sorensen I."/>
            <person name="Lee S.J."/>
            <person name="Kim R.W."/>
            <person name="Choi I.Y."/>
            <person name="Choi B.S."/>
            <person name="Lim J.S."/>
            <person name="Lee Y.H."/>
            <person name="Choi D."/>
        </authorList>
    </citation>
    <scope>NUCLEOTIDE SEQUENCE [LARGE SCALE GENOMIC DNA]</scope>
    <source>
        <strain evidence="3">cv. CM334</strain>
    </source>
</reference>
<dbReference type="AlphaFoldDB" id="A0A2G3ACE7"/>
<proteinExistence type="predicted"/>
<feature type="domain" description="F-box" evidence="1">
    <location>
        <begin position="17"/>
        <end position="47"/>
    </location>
</feature>
<dbReference type="InterPro" id="IPR001810">
    <property type="entry name" value="F-box_dom"/>
</dbReference>
<comment type="caution">
    <text evidence="2">The sequence shown here is derived from an EMBL/GenBank/DDBJ whole genome shotgun (WGS) entry which is preliminary data.</text>
</comment>
<dbReference type="Proteomes" id="UP000222542">
    <property type="component" value="Unassembled WGS sequence"/>
</dbReference>
<evidence type="ECO:0000259" key="1">
    <source>
        <dbReference type="Pfam" id="PF00646"/>
    </source>
</evidence>
<dbReference type="PANTHER" id="PTHR31672:SF13">
    <property type="entry name" value="F-BOX PROTEIN CPR30-LIKE"/>
    <property type="match status" value="1"/>
</dbReference>
<protein>
    <recommendedName>
        <fullName evidence="1">F-box domain-containing protein</fullName>
    </recommendedName>
</protein>
<gene>
    <name evidence="2" type="ORF">T459_07045</name>
</gene>
<organism evidence="2 3">
    <name type="scientific">Capsicum annuum</name>
    <name type="common">Capsicum pepper</name>
    <dbReference type="NCBI Taxonomy" id="4072"/>
    <lineage>
        <taxon>Eukaryota</taxon>
        <taxon>Viridiplantae</taxon>
        <taxon>Streptophyta</taxon>
        <taxon>Embryophyta</taxon>
        <taxon>Tracheophyta</taxon>
        <taxon>Spermatophyta</taxon>
        <taxon>Magnoliopsida</taxon>
        <taxon>eudicotyledons</taxon>
        <taxon>Gunneridae</taxon>
        <taxon>Pentapetalae</taxon>
        <taxon>asterids</taxon>
        <taxon>lamiids</taxon>
        <taxon>Solanales</taxon>
        <taxon>Solanaceae</taxon>
        <taxon>Solanoideae</taxon>
        <taxon>Capsiceae</taxon>
        <taxon>Capsicum</taxon>
    </lineage>
</organism>
<dbReference type="InterPro" id="IPR050796">
    <property type="entry name" value="SCF_F-box_component"/>
</dbReference>
<evidence type="ECO:0000313" key="3">
    <source>
        <dbReference type="Proteomes" id="UP000222542"/>
    </source>
</evidence>